<accession>A0A4Y9SI18</accession>
<dbReference type="SUPFAM" id="SSF46785">
    <property type="entry name" value="Winged helix' DNA-binding domain"/>
    <property type="match status" value="1"/>
</dbReference>
<reference evidence="6 7" key="1">
    <citation type="submission" date="2019-03" db="EMBL/GenBank/DDBJ databases">
        <title>Draft Genome Sequence of Massilia arenosa sp. nov., a Novel Massilia Species Isolated from a Sandy-loam Maize Soil.</title>
        <authorList>
            <person name="Raths R."/>
            <person name="Peta V."/>
            <person name="Bucking H."/>
        </authorList>
    </citation>
    <scope>NUCLEOTIDE SEQUENCE [LARGE SCALE GENOMIC DNA]</scope>
    <source>
        <strain evidence="6 7">MC02</strain>
    </source>
</reference>
<dbReference type="InterPro" id="IPR036390">
    <property type="entry name" value="WH_DNA-bd_sf"/>
</dbReference>
<evidence type="ECO:0000313" key="6">
    <source>
        <dbReference type="EMBL" id="TFW21261.1"/>
    </source>
</evidence>
<dbReference type="PANTHER" id="PTHR30537">
    <property type="entry name" value="HTH-TYPE TRANSCRIPTIONAL REGULATOR"/>
    <property type="match status" value="1"/>
</dbReference>
<dbReference type="InterPro" id="IPR000847">
    <property type="entry name" value="LysR_HTH_N"/>
</dbReference>
<dbReference type="AlphaFoldDB" id="A0A4Y9SI18"/>
<evidence type="ECO:0000259" key="5">
    <source>
        <dbReference type="PROSITE" id="PS50931"/>
    </source>
</evidence>
<protein>
    <submittedName>
        <fullName evidence="6">LysR family transcriptional regulator</fullName>
    </submittedName>
</protein>
<dbReference type="Proteomes" id="UP000298438">
    <property type="component" value="Unassembled WGS sequence"/>
</dbReference>
<dbReference type="RefSeq" id="WP_135206925.1">
    <property type="nucleotide sequence ID" value="NZ_SPVF01000122.1"/>
</dbReference>
<sequence>MDQLASMRIFVKVVDLGGLTPVAEAERMSATMVGKHLRQLEERLGVRLLNRTTRRQSLTEAGQLYYERCKHALAEVAAADASVSSMASAPRGLLRVSAAMLFGIHALTPVVNDYLARYPQMRVELHLNDRIVDLIDENMDAAIRVGKLPDSSLAARPLRPYRLIVCAAPAYLQAHGAPTAPDELRAHNCISFLGVWSQDAWSFTLDGAERHVGVDGNFKVNSVHALRSAALQGLGIAFIPETMIGDDLASGALVELLADYAAPVRPLNIVYPSTRLVTPKLRTFIDCVVEHLG</sequence>
<evidence type="ECO:0000256" key="1">
    <source>
        <dbReference type="ARBA" id="ARBA00009437"/>
    </source>
</evidence>
<dbReference type="InterPro" id="IPR036388">
    <property type="entry name" value="WH-like_DNA-bd_sf"/>
</dbReference>
<dbReference type="Gene3D" id="3.40.190.290">
    <property type="match status" value="1"/>
</dbReference>
<dbReference type="Pfam" id="PF00126">
    <property type="entry name" value="HTH_1"/>
    <property type="match status" value="1"/>
</dbReference>
<organism evidence="6 7">
    <name type="scientific">Zemynaea arenosa</name>
    <dbReference type="NCBI Taxonomy" id="2561931"/>
    <lineage>
        <taxon>Bacteria</taxon>
        <taxon>Pseudomonadati</taxon>
        <taxon>Pseudomonadota</taxon>
        <taxon>Betaproteobacteria</taxon>
        <taxon>Burkholderiales</taxon>
        <taxon>Oxalobacteraceae</taxon>
        <taxon>Telluria group</taxon>
        <taxon>Zemynaea</taxon>
    </lineage>
</organism>
<dbReference type="PANTHER" id="PTHR30537:SF5">
    <property type="entry name" value="HTH-TYPE TRANSCRIPTIONAL ACTIVATOR TTDR-RELATED"/>
    <property type="match status" value="1"/>
</dbReference>
<dbReference type="PROSITE" id="PS50931">
    <property type="entry name" value="HTH_LYSR"/>
    <property type="match status" value="1"/>
</dbReference>
<dbReference type="GO" id="GO:0043565">
    <property type="term" value="F:sequence-specific DNA binding"/>
    <property type="evidence" value="ECO:0007669"/>
    <property type="project" value="TreeGrafter"/>
</dbReference>
<dbReference type="GO" id="GO:0003700">
    <property type="term" value="F:DNA-binding transcription factor activity"/>
    <property type="evidence" value="ECO:0007669"/>
    <property type="project" value="InterPro"/>
</dbReference>
<dbReference type="InterPro" id="IPR058163">
    <property type="entry name" value="LysR-type_TF_proteobact-type"/>
</dbReference>
<dbReference type="OrthoDB" id="9026421at2"/>
<dbReference type="Gene3D" id="1.10.10.10">
    <property type="entry name" value="Winged helix-like DNA-binding domain superfamily/Winged helix DNA-binding domain"/>
    <property type="match status" value="1"/>
</dbReference>
<proteinExistence type="inferred from homology"/>
<evidence type="ECO:0000256" key="2">
    <source>
        <dbReference type="ARBA" id="ARBA00023015"/>
    </source>
</evidence>
<dbReference type="SUPFAM" id="SSF53850">
    <property type="entry name" value="Periplasmic binding protein-like II"/>
    <property type="match status" value="1"/>
</dbReference>
<keyword evidence="2" id="KW-0805">Transcription regulation</keyword>
<dbReference type="FunFam" id="1.10.10.10:FF:000001">
    <property type="entry name" value="LysR family transcriptional regulator"/>
    <property type="match status" value="1"/>
</dbReference>
<name>A0A4Y9SI18_9BURK</name>
<gene>
    <name evidence="6" type="ORF">E4L96_09235</name>
</gene>
<feature type="domain" description="HTH lysR-type" evidence="5">
    <location>
        <begin position="1"/>
        <end position="59"/>
    </location>
</feature>
<evidence type="ECO:0000256" key="3">
    <source>
        <dbReference type="ARBA" id="ARBA00023125"/>
    </source>
</evidence>
<comment type="similarity">
    <text evidence="1">Belongs to the LysR transcriptional regulatory family.</text>
</comment>
<dbReference type="InterPro" id="IPR005119">
    <property type="entry name" value="LysR_subst-bd"/>
</dbReference>
<dbReference type="FunFam" id="3.40.190.290:FF:000001">
    <property type="entry name" value="Transcriptional regulator, LysR family"/>
    <property type="match status" value="1"/>
</dbReference>
<comment type="caution">
    <text evidence="6">The sequence shown here is derived from an EMBL/GenBank/DDBJ whole genome shotgun (WGS) entry which is preliminary data.</text>
</comment>
<dbReference type="GO" id="GO:0006351">
    <property type="term" value="P:DNA-templated transcription"/>
    <property type="evidence" value="ECO:0007669"/>
    <property type="project" value="TreeGrafter"/>
</dbReference>
<dbReference type="EMBL" id="SPVF01000122">
    <property type="protein sequence ID" value="TFW21261.1"/>
    <property type="molecule type" value="Genomic_DNA"/>
</dbReference>
<keyword evidence="3" id="KW-0238">DNA-binding</keyword>
<keyword evidence="7" id="KW-1185">Reference proteome</keyword>
<evidence type="ECO:0000313" key="7">
    <source>
        <dbReference type="Proteomes" id="UP000298438"/>
    </source>
</evidence>
<evidence type="ECO:0000256" key="4">
    <source>
        <dbReference type="ARBA" id="ARBA00023163"/>
    </source>
</evidence>
<keyword evidence="4" id="KW-0804">Transcription</keyword>
<dbReference type="Pfam" id="PF03466">
    <property type="entry name" value="LysR_substrate"/>
    <property type="match status" value="1"/>
</dbReference>